<dbReference type="NCBIfam" id="TIGR01312">
    <property type="entry name" value="XylB"/>
    <property type="match status" value="1"/>
</dbReference>
<reference evidence="10 11" key="1">
    <citation type="submission" date="2019-09" db="EMBL/GenBank/DDBJ databases">
        <title>Salinarimonas rosea gen. nov., sp. nov., a new member of the a-2 subgroup of the Proteobacteria.</title>
        <authorList>
            <person name="Liu J."/>
        </authorList>
    </citation>
    <scope>NUCLEOTIDE SEQUENCE [LARGE SCALE GENOMIC DNA]</scope>
    <source>
        <strain evidence="10 11">BN140002</strain>
    </source>
</reference>
<dbReference type="RefSeq" id="WP_149814991.1">
    <property type="nucleotide sequence ID" value="NZ_VUOA01000001.1"/>
</dbReference>
<dbReference type="EC" id="2.7.1.17" evidence="6 7"/>
<dbReference type="Pfam" id="PF02782">
    <property type="entry name" value="FGGY_C"/>
    <property type="match status" value="1"/>
</dbReference>
<evidence type="ECO:0000313" key="10">
    <source>
        <dbReference type="EMBL" id="KAA2244335.1"/>
    </source>
</evidence>
<dbReference type="InterPro" id="IPR006000">
    <property type="entry name" value="Xylulokinase"/>
</dbReference>
<dbReference type="GO" id="GO:0004856">
    <property type="term" value="F:D-xylulokinase activity"/>
    <property type="evidence" value="ECO:0007669"/>
    <property type="project" value="UniProtKB-UniRule"/>
</dbReference>
<keyword evidence="4 6" id="KW-0418">Kinase</keyword>
<proteinExistence type="inferred from homology"/>
<dbReference type="CDD" id="cd07808">
    <property type="entry name" value="ASKHA_NBD_FGGY_EcXK-like"/>
    <property type="match status" value="1"/>
</dbReference>
<evidence type="ECO:0000256" key="7">
    <source>
        <dbReference type="RuleBase" id="RU364073"/>
    </source>
</evidence>
<accession>A0A5B2VZ73</accession>
<dbReference type="OrthoDB" id="9805576at2"/>
<organism evidence="10 11">
    <name type="scientific">Salinarimonas soli</name>
    <dbReference type="NCBI Taxonomy" id="1638099"/>
    <lineage>
        <taxon>Bacteria</taxon>
        <taxon>Pseudomonadati</taxon>
        <taxon>Pseudomonadota</taxon>
        <taxon>Alphaproteobacteria</taxon>
        <taxon>Hyphomicrobiales</taxon>
        <taxon>Salinarimonadaceae</taxon>
        <taxon>Salinarimonas</taxon>
    </lineage>
</organism>
<dbReference type="PANTHER" id="PTHR43095">
    <property type="entry name" value="SUGAR KINASE"/>
    <property type="match status" value="1"/>
</dbReference>
<dbReference type="PIRSF" id="PIRSF000538">
    <property type="entry name" value="GlpK"/>
    <property type="match status" value="1"/>
</dbReference>
<comment type="caution">
    <text evidence="10">The sequence shown here is derived from an EMBL/GenBank/DDBJ whole genome shotgun (WGS) entry which is preliminary data.</text>
</comment>
<evidence type="ECO:0000259" key="8">
    <source>
        <dbReference type="Pfam" id="PF00370"/>
    </source>
</evidence>
<dbReference type="AlphaFoldDB" id="A0A5B2VZ73"/>
<evidence type="ECO:0000313" key="11">
    <source>
        <dbReference type="Proteomes" id="UP000323142"/>
    </source>
</evidence>
<comment type="function">
    <text evidence="6">Catalyzes the phosphorylation of D-xylulose to D-xylulose 5-phosphate.</text>
</comment>
<dbReference type="InterPro" id="IPR018485">
    <property type="entry name" value="FGGY_C"/>
</dbReference>
<evidence type="ECO:0000256" key="4">
    <source>
        <dbReference type="ARBA" id="ARBA00022777"/>
    </source>
</evidence>
<dbReference type="Pfam" id="PF00370">
    <property type="entry name" value="FGGY_N"/>
    <property type="match status" value="1"/>
</dbReference>
<dbReference type="PANTHER" id="PTHR43095:SF6">
    <property type="entry name" value="XYLULOSE KINASE"/>
    <property type="match status" value="1"/>
</dbReference>
<feature type="active site" description="Proton acceptor" evidence="6">
    <location>
        <position position="239"/>
    </location>
</feature>
<dbReference type="InterPro" id="IPR043129">
    <property type="entry name" value="ATPase_NBD"/>
</dbReference>
<protein>
    <recommendedName>
        <fullName evidence="6 7">Xylulose kinase</fullName>
        <shortName evidence="6 7">Xylulokinase</shortName>
        <ecNumber evidence="6 7">2.7.1.17</ecNumber>
    </recommendedName>
</protein>
<dbReference type="Gene3D" id="3.30.420.40">
    <property type="match status" value="2"/>
</dbReference>
<dbReference type="InterPro" id="IPR000577">
    <property type="entry name" value="Carb_kinase_FGGY"/>
</dbReference>
<keyword evidence="11" id="KW-1185">Reference proteome</keyword>
<dbReference type="GO" id="GO:0042732">
    <property type="term" value="P:D-xylose metabolic process"/>
    <property type="evidence" value="ECO:0007669"/>
    <property type="project" value="UniProtKB-KW"/>
</dbReference>
<evidence type="ECO:0000256" key="5">
    <source>
        <dbReference type="ARBA" id="ARBA00022840"/>
    </source>
</evidence>
<keyword evidence="5 6" id="KW-0067">ATP-binding</keyword>
<dbReference type="InterPro" id="IPR018484">
    <property type="entry name" value="FGGY_N"/>
</dbReference>
<comment type="similarity">
    <text evidence="1 6 7">Belongs to the FGGY kinase family.</text>
</comment>
<evidence type="ECO:0000256" key="1">
    <source>
        <dbReference type="ARBA" id="ARBA00009156"/>
    </source>
</evidence>
<name>A0A5B2VZ73_9HYPH</name>
<dbReference type="InterPro" id="IPR050406">
    <property type="entry name" value="FGGY_Carb_Kinase"/>
</dbReference>
<sequence>MAAFLGLDIGTSSVKAVLVDEAGAALAEAGRPLAVSRPRPLWSEQDPEDWWTAAREAVEAVRAAAPQAWRELAAIGLSGQMHGATLLDGAGRPLRPAILWNDGRCAAECAELERRVPRFRARASNVAMPGFTAPKLLWVAAHEPDIFAATRMVLLPKDYVRFRLTGEFVGEMSDAAGTLWLDIARRRWDDELLAACGLTSAQVPRLVEGSQVSGHLSPDLARAWGLDGRAIPVAGGAGDNAASAIGIGAVAPGDGFLSLGTSGVLFAATDGLRADPDRTLHAFCHALPELWHVMAVTLAAASALSWVAGLTGQGDDIPGLIARAEAFASDESRRAAAPLFLPYLTGERTPHNDAGATGLFAGLRAEHGADALCHAVLEGVALAFVDDLEVLRGADVALTSCMLVGGGSRSAFWAQLLADALGIPLDRPAGAATGAATGAARLAMLCVAPPERMASICAKPPVERRFEPRQERHAEMKPRHDRFRELYRAEVATRPELPLSSPPSAGAKA</sequence>
<evidence type="ECO:0000256" key="3">
    <source>
        <dbReference type="ARBA" id="ARBA00022741"/>
    </source>
</evidence>
<keyword evidence="6 7" id="KW-0119">Carbohydrate metabolism</keyword>
<comment type="catalytic activity">
    <reaction evidence="6 7">
        <text>D-xylulose + ATP = D-xylulose 5-phosphate + ADP + H(+)</text>
        <dbReference type="Rhea" id="RHEA:10964"/>
        <dbReference type="ChEBI" id="CHEBI:15378"/>
        <dbReference type="ChEBI" id="CHEBI:17140"/>
        <dbReference type="ChEBI" id="CHEBI:30616"/>
        <dbReference type="ChEBI" id="CHEBI:57737"/>
        <dbReference type="ChEBI" id="CHEBI:456216"/>
        <dbReference type="EC" id="2.7.1.17"/>
    </reaction>
</comment>
<feature type="binding site" evidence="6">
    <location>
        <begin position="81"/>
        <end position="82"/>
    </location>
    <ligand>
        <name>substrate</name>
    </ligand>
</feature>
<keyword evidence="6 7" id="KW-0859">Xylose metabolism</keyword>
<dbReference type="HAMAP" id="MF_02220">
    <property type="entry name" value="XylB"/>
    <property type="match status" value="1"/>
</dbReference>
<feature type="domain" description="Carbohydrate kinase FGGY C-terminal" evidence="9">
    <location>
        <begin position="257"/>
        <end position="444"/>
    </location>
</feature>
<dbReference type="Proteomes" id="UP000323142">
    <property type="component" value="Unassembled WGS sequence"/>
</dbReference>
<feature type="site" description="Important for activity" evidence="6">
    <location>
        <position position="8"/>
    </location>
</feature>
<keyword evidence="3 6" id="KW-0547">Nucleotide-binding</keyword>
<keyword evidence="2 6" id="KW-0808">Transferase</keyword>
<feature type="domain" description="Carbohydrate kinase FGGY N-terminal" evidence="8">
    <location>
        <begin position="4"/>
        <end position="246"/>
    </location>
</feature>
<evidence type="ECO:0000256" key="6">
    <source>
        <dbReference type="HAMAP-Rule" id="MF_02220"/>
    </source>
</evidence>
<evidence type="ECO:0000256" key="2">
    <source>
        <dbReference type="ARBA" id="ARBA00022679"/>
    </source>
</evidence>
<dbReference type="GO" id="GO:0005998">
    <property type="term" value="P:xylulose catabolic process"/>
    <property type="evidence" value="ECO:0007669"/>
    <property type="project" value="UniProtKB-UniRule"/>
</dbReference>
<dbReference type="GO" id="GO:0005524">
    <property type="term" value="F:ATP binding"/>
    <property type="evidence" value="ECO:0007669"/>
    <property type="project" value="UniProtKB-UniRule"/>
</dbReference>
<evidence type="ECO:0000259" key="9">
    <source>
        <dbReference type="Pfam" id="PF02782"/>
    </source>
</evidence>
<gene>
    <name evidence="6 7 10" type="primary">xylB</name>
    <name evidence="10" type="ORF">F0L46_00100</name>
</gene>
<dbReference type="EMBL" id="VUOA01000001">
    <property type="protein sequence ID" value="KAA2244335.1"/>
    <property type="molecule type" value="Genomic_DNA"/>
</dbReference>
<reference evidence="10 11" key="2">
    <citation type="submission" date="2019-09" db="EMBL/GenBank/DDBJ databases">
        <authorList>
            <person name="Jin C."/>
        </authorList>
    </citation>
    <scope>NUCLEOTIDE SEQUENCE [LARGE SCALE GENOMIC DNA]</scope>
    <source>
        <strain evidence="10 11">BN140002</strain>
    </source>
</reference>
<dbReference type="SUPFAM" id="SSF53067">
    <property type="entry name" value="Actin-like ATPase domain"/>
    <property type="match status" value="2"/>
</dbReference>